<evidence type="ECO:0000313" key="4">
    <source>
        <dbReference type="Proteomes" id="UP000051681"/>
    </source>
</evidence>
<dbReference type="PANTHER" id="PTHR34136">
    <property type="match status" value="1"/>
</dbReference>
<organism evidence="3 4">
    <name type="scientific">Thalassovita mediterranea</name>
    <dbReference type="NCBI Taxonomy" id="340021"/>
    <lineage>
        <taxon>Bacteria</taxon>
        <taxon>Pseudomonadati</taxon>
        <taxon>Pseudomonadota</taxon>
        <taxon>Alphaproteobacteria</taxon>
        <taxon>Rhodobacterales</taxon>
        <taxon>Roseobacteraceae</taxon>
        <taxon>Thalassovita</taxon>
    </lineage>
</organism>
<evidence type="ECO:0000256" key="1">
    <source>
        <dbReference type="ARBA" id="ARBA00022676"/>
    </source>
</evidence>
<dbReference type="EC" id="2.4.1.187" evidence="3"/>
<dbReference type="Pfam" id="PF03808">
    <property type="entry name" value="Glyco_tran_WecG"/>
    <property type="match status" value="1"/>
</dbReference>
<evidence type="ECO:0000313" key="3">
    <source>
        <dbReference type="EMBL" id="CUH84364.1"/>
    </source>
</evidence>
<proteinExistence type="predicted"/>
<protein>
    <submittedName>
        <fullName evidence="3">Putative N-acetylmannosaminyltransferase</fullName>
        <ecNumber evidence="3">2.4.1.187</ecNumber>
    </submittedName>
</protein>
<dbReference type="Proteomes" id="UP000051681">
    <property type="component" value="Unassembled WGS sequence"/>
</dbReference>
<dbReference type="CDD" id="cd06533">
    <property type="entry name" value="Glyco_transf_WecG_TagA"/>
    <property type="match status" value="1"/>
</dbReference>
<gene>
    <name evidence="3" type="primary">tagA</name>
    <name evidence="3" type="ORF">TM5383_01573</name>
</gene>
<dbReference type="STRING" id="340021.TM5383_01573"/>
<keyword evidence="4" id="KW-1185">Reference proteome</keyword>
<sequence length="210" mass="22996">MDHLVKLGRDSAFQSAYRKHDFVVADGNPIVWMSRLAGQPVDLMPGSNMVLPIARFCADNDIPVALIGGHEEGLAAAADVMQHEQPKLKISYQHAPPMGFDPTGEEAAEILRAAKASGARLCYLALGAPKQELFAAYGRELTPELGFVSIGAGLDFLSGEQIRAPMWVRKMAMEWLWRLIGDPGRLMQRYGLSFAVLPGHLLRSALRSQD</sequence>
<reference evidence="3 4" key="1">
    <citation type="submission" date="2015-09" db="EMBL/GenBank/DDBJ databases">
        <authorList>
            <consortium name="Swine Surveillance"/>
        </authorList>
    </citation>
    <scope>NUCLEOTIDE SEQUENCE [LARGE SCALE GENOMIC DNA]</scope>
    <source>
        <strain evidence="3 4">CECT 8383</strain>
    </source>
</reference>
<dbReference type="EMBL" id="CYSF01000007">
    <property type="protein sequence ID" value="CUH84364.1"/>
    <property type="molecule type" value="Genomic_DNA"/>
</dbReference>
<name>A0A0P1GPL9_9RHOB</name>
<dbReference type="AlphaFoldDB" id="A0A0P1GPL9"/>
<dbReference type="NCBIfam" id="TIGR00696">
    <property type="entry name" value="wecG_tagA_cpsF"/>
    <property type="match status" value="1"/>
</dbReference>
<dbReference type="RefSeq" id="WP_268807771.1">
    <property type="nucleotide sequence ID" value="NZ_FTNX01000005.1"/>
</dbReference>
<dbReference type="GO" id="GO:0047244">
    <property type="term" value="F:N-acetylglucosaminyldiphosphoundecaprenol N-acetyl-beta-D-mannosaminyltransferase activity"/>
    <property type="evidence" value="ECO:0007669"/>
    <property type="project" value="UniProtKB-EC"/>
</dbReference>
<dbReference type="PANTHER" id="PTHR34136:SF1">
    <property type="entry name" value="UDP-N-ACETYL-D-MANNOSAMINURONIC ACID TRANSFERASE"/>
    <property type="match status" value="1"/>
</dbReference>
<dbReference type="InterPro" id="IPR004629">
    <property type="entry name" value="WecG_TagA_CpsF"/>
</dbReference>
<accession>A0A0P1GPL9</accession>
<keyword evidence="1 3" id="KW-0328">Glycosyltransferase</keyword>
<evidence type="ECO:0000256" key="2">
    <source>
        <dbReference type="ARBA" id="ARBA00022679"/>
    </source>
</evidence>
<keyword evidence="2 3" id="KW-0808">Transferase</keyword>